<dbReference type="PANTHER" id="PTHR30435:SF12">
    <property type="entry name" value="FLAGELLAR BASAL BODY ROD PROTEIN FLGB"/>
    <property type="match status" value="1"/>
</dbReference>
<evidence type="ECO:0000256" key="2">
    <source>
        <dbReference type="ARBA" id="ARBA00009677"/>
    </source>
</evidence>
<evidence type="ECO:0000259" key="7">
    <source>
        <dbReference type="Pfam" id="PF00460"/>
    </source>
</evidence>
<comment type="subcellular location">
    <subcellularLocation>
        <location evidence="1 6">Bacterial flagellum basal body</location>
    </subcellularLocation>
</comment>
<sequence length="148" mass="16799">MWCKKGQNMDLSKAYPLVYEAMDYRSLRQDLIASNVANVDTPFYRPKDVDFESVLAEKKAEVFDHKQDKVLELAVTDARHLEPNLDESKKATLFFRDGHLAKNDGNSVDLDIETSEMGKNSTMYLALTTALKKHRGIVNYAIEAAKNI</sequence>
<dbReference type="PANTHER" id="PTHR30435">
    <property type="entry name" value="FLAGELLAR PROTEIN"/>
    <property type="match status" value="1"/>
</dbReference>
<dbReference type="GO" id="GO:0071978">
    <property type="term" value="P:bacterial-type flagellum-dependent swarming motility"/>
    <property type="evidence" value="ECO:0007669"/>
    <property type="project" value="TreeGrafter"/>
</dbReference>
<dbReference type="InterPro" id="IPR006300">
    <property type="entry name" value="FlgB"/>
</dbReference>
<comment type="subunit">
    <text evidence="6">The basal body constitutes a major portion of the flagellar organelle and consists of a number of rings mounted on a central rod.</text>
</comment>
<protein>
    <recommendedName>
        <fullName evidence="3 6">Flagellar basal body rod protein FlgB</fullName>
    </recommendedName>
</protein>
<dbReference type="InterPro" id="IPR001444">
    <property type="entry name" value="Flag_bb_rod_N"/>
</dbReference>
<proteinExistence type="inferred from homology"/>
<dbReference type="Proteomes" id="UP000043437">
    <property type="component" value="Unassembled WGS sequence"/>
</dbReference>
<gene>
    <name evidence="8" type="ORF">HAL07_01630</name>
</gene>
<evidence type="ECO:0000256" key="4">
    <source>
        <dbReference type="ARBA" id="ARBA00023143"/>
    </source>
</evidence>
<name>A0A0K2Y119_9HELI</name>
<dbReference type="InterPro" id="IPR019776">
    <property type="entry name" value="Flagellar_basal_body_rod_CS"/>
</dbReference>
<dbReference type="GO" id="GO:0030694">
    <property type="term" value="C:bacterial-type flagellum basal body, rod"/>
    <property type="evidence" value="ECO:0007669"/>
    <property type="project" value="InterPro"/>
</dbReference>
<dbReference type="NCBIfam" id="TIGR01396">
    <property type="entry name" value="FlgB"/>
    <property type="match status" value="1"/>
</dbReference>
<dbReference type="AlphaFoldDB" id="A0A0K2Y119"/>
<keyword evidence="8" id="KW-0282">Flagellum</keyword>
<comment type="similarity">
    <text evidence="2 6">Belongs to the flagella basal body rod proteins family.</text>
</comment>
<dbReference type="PIRSF" id="PIRSF002889">
    <property type="entry name" value="Rod_FlgB"/>
    <property type="match status" value="1"/>
</dbReference>
<evidence type="ECO:0000256" key="3">
    <source>
        <dbReference type="ARBA" id="ARBA00014376"/>
    </source>
</evidence>
<keyword evidence="4 6" id="KW-0975">Bacterial flagellum</keyword>
<evidence type="ECO:0000256" key="5">
    <source>
        <dbReference type="ARBA" id="ARBA00024934"/>
    </source>
</evidence>
<evidence type="ECO:0000256" key="6">
    <source>
        <dbReference type="PIRNR" id="PIRNR002889"/>
    </source>
</evidence>
<keyword evidence="8" id="KW-0966">Cell projection</keyword>
<keyword evidence="8" id="KW-0969">Cilium</keyword>
<dbReference type="Pfam" id="PF00460">
    <property type="entry name" value="Flg_bb_rod"/>
    <property type="match status" value="1"/>
</dbReference>
<evidence type="ECO:0000313" key="9">
    <source>
        <dbReference type="Proteomes" id="UP000043437"/>
    </source>
</evidence>
<accession>A0A0K2Y119</accession>
<organism evidence="8 9">
    <name type="scientific">Helicobacter ailurogastricus</name>
    <dbReference type="NCBI Taxonomy" id="1578720"/>
    <lineage>
        <taxon>Bacteria</taxon>
        <taxon>Pseudomonadati</taxon>
        <taxon>Campylobacterota</taxon>
        <taxon>Epsilonproteobacteria</taxon>
        <taxon>Campylobacterales</taxon>
        <taxon>Helicobacteraceae</taxon>
        <taxon>Helicobacter</taxon>
    </lineage>
</organism>
<reference evidence="9" key="1">
    <citation type="submission" date="2014-12" db="EMBL/GenBank/DDBJ databases">
        <authorList>
            <person name="Jaenicke S."/>
        </authorList>
    </citation>
    <scope>NUCLEOTIDE SEQUENCE [LARGE SCALE GENOMIC DNA]</scope>
</reference>
<dbReference type="PROSITE" id="PS00588">
    <property type="entry name" value="FLAGELLA_BB_ROD"/>
    <property type="match status" value="1"/>
</dbReference>
<dbReference type="EMBL" id="CDMG01000002">
    <property type="protein sequence ID" value="CRF52037.1"/>
    <property type="molecule type" value="Genomic_DNA"/>
</dbReference>
<comment type="function">
    <text evidence="5 6">Structural component of flagellum, the bacterial motility apparatus. Part of the rod structure of flagellar basal body.</text>
</comment>
<feature type="domain" description="Flagellar basal body rod protein N-terminal" evidence="7">
    <location>
        <begin position="21"/>
        <end position="42"/>
    </location>
</feature>
<evidence type="ECO:0000256" key="1">
    <source>
        <dbReference type="ARBA" id="ARBA00004117"/>
    </source>
</evidence>
<evidence type="ECO:0000313" key="8">
    <source>
        <dbReference type="EMBL" id="CRF52037.1"/>
    </source>
</evidence>